<keyword evidence="2" id="KW-1185">Reference proteome</keyword>
<gene>
    <name evidence="1" type="ORF">QAD02_006593</name>
</gene>
<protein>
    <submittedName>
        <fullName evidence="1">Uncharacterized protein</fullName>
    </submittedName>
</protein>
<accession>A0ACC2N2I1</accession>
<organism evidence="1 2">
    <name type="scientific">Eretmocerus hayati</name>
    <dbReference type="NCBI Taxonomy" id="131215"/>
    <lineage>
        <taxon>Eukaryota</taxon>
        <taxon>Metazoa</taxon>
        <taxon>Ecdysozoa</taxon>
        <taxon>Arthropoda</taxon>
        <taxon>Hexapoda</taxon>
        <taxon>Insecta</taxon>
        <taxon>Pterygota</taxon>
        <taxon>Neoptera</taxon>
        <taxon>Endopterygota</taxon>
        <taxon>Hymenoptera</taxon>
        <taxon>Apocrita</taxon>
        <taxon>Proctotrupomorpha</taxon>
        <taxon>Chalcidoidea</taxon>
        <taxon>Aphelinidae</taxon>
        <taxon>Aphelininae</taxon>
        <taxon>Eretmocerus</taxon>
    </lineage>
</organism>
<evidence type="ECO:0000313" key="1">
    <source>
        <dbReference type="EMBL" id="KAJ8664931.1"/>
    </source>
</evidence>
<name>A0ACC2N2I1_9HYME</name>
<evidence type="ECO:0000313" key="2">
    <source>
        <dbReference type="Proteomes" id="UP001239111"/>
    </source>
</evidence>
<proteinExistence type="predicted"/>
<dbReference type="Proteomes" id="UP001239111">
    <property type="component" value="Chromosome 4"/>
</dbReference>
<dbReference type="EMBL" id="CM056744">
    <property type="protein sequence ID" value="KAJ8664931.1"/>
    <property type="molecule type" value="Genomic_DNA"/>
</dbReference>
<reference evidence="1" key="1">
    <citation type="submission" date="2023-04" db="EMBL/GenBank/DDBJ databases">
        <title>A chromosome-level genome assembly of the parasitoid wasp Eretmocerus hayati.</title>
        <authorList>
            <person name="Zhong Y."/>
            <person name="Liu S."/>
            <person name="Liu Y."/>
        </authorList>
    </citation>
    <scope>NUCLEOTIDE SEQUENCE</scope>
    <source>
        <strain evidence="1">ZJU_SS_LIU_2023</strain>
    </source>
</reference>
<comment type="caution">
    <text evidence="1">The sequence shown here is derived from an EMBL/GenBank/DDBJ whole genome shotgun (WGS) entry which is preliminary data.</text>
</comment>
<feature type="non-terminal residue" evidence="1">
    <location>
        <position position="105"/>
    </location>
</feature>
<sequence>MTRRTILQEKMSVMRTTMNATSTSTKTITMIKMMTITTATMIESISNKDVKIDMNDKDDSNKDDRDIEVNDYSDKNDNVHDDDDVQDLNYENNSVDVTITGRGVW</sequence>